<organism evidence="4">
    <name type="scientific">Prasinoderma coloniale</name>
    <dbReference type="NCBI Taxonomy" id="156133"/>
    <lineage>
        <taxon>Eukaryota</taxon>
        <taxon>Viridiplantae</taxon>
        <taxon>Prasinodermophyta</taxon>
        <taxon>Prasinodermophyceae</taxon>
        <taxon>Prasinodermales</taxon>
        <taxon>Prasinodermaceae</taxon>
        <taxon>Prasinoderma</taxon>
    </lineage>
</organism>
<dbReference type="Gene3D" id="3.40.50.1820">
    <property type="entry name" value="alpha/beta hydrolase"/>
    <property type="match status" value="1"/>
</dbReference>
<feature type="region of interest" description="Disordered" evidence="1">
    <location>
        <begin position="36"/>
        <end position="55"/>
    </location>
</feature>
<evidence type="ECO:0000313" key="4">
    <source>
        <dbReference type="EMBL" id="CAD8231297.1"/>
    </source>
</evidence>
<dbReference type="PANTHER" id="PTHR12277:SF81">
    <property type="entry name" value="PROTEIN ABHD13"/>
    <property type="match status" value="1"/>
</dbReference>
<accession>A0A7R9TBZ0</accession>
<dbReference type="SUPFAM" id="SSF53474">
    <property type="entry name" value="alpha/beta-Hydrolases"/>
    <property type="match status" value="1"/>
</dbReference>
<sequence length="368" mass="39921">MHAGSSFRVVPPAPASASASASAIVQSRCSGFGGLTRSARMSSAPPHVASRRPRRTRLRMRRWRSPMGVAGALAGVAVKASIGAAALGVTLVAALAVFQRKIMYFPQAGTIPPPPERLKAPYNEIEDVEVVTEDGVRIKLWYWAAQEGARGFVTPETAKSREKTAMLLFHGNAGSRADRAQWALQLRQLHGVAVCLVDYRGYGGSEGEPTEAGMRADSRAALKWLRETKRPEKIVLLGESIGTCVSVALAEEEGPGGVDALILNAALTSITEVAASIYPFLKPCLKLLLRDKWDSLGKINKVEAPLLFLHGPHDNIVPIDVGRRLFEASNEPKRFVTIPRGDHNNLPFIGGEQYYSAIEQHLRQHVDP</sequence>
<keyword evidence="2" id="KW-0472">Membrane</keyword>
<dbReference type="InterPro" id="IPR000073">
    <property type="entry name" value="AB_hydrolase_1"/>
</dbReference>
<keyword evidence="2" id="KW-1133">Transmembrane helix</keyword>
<proteinExistence type="predicted"/>
<protein>
    <recommendedName>
        <fullName evidence="3">AB hydrolase-1 domain-containing protein</fullName>
    </recommendedName>
</protein>
<feature type="domain" description="AB hydrolase-1" evidence="3">
    <location>
        <begin position="165"/>
        <end position="266"/>
    </location>
</feature>
<dbReference type="InterPro" id="IPR029058">
    <property type="entry name" value="AB_hydrolase_fold"/>
</dbReference>
<dbReference type="PANTHER" id="PTHR12277">
    <property type="entry name" value="ALPHA/BETA HYDROLASE DOMAIN-CONTAINING PROTEIN"/>
    <property type="match status" value="1"/>
</dbReference>
<evidence type="ECO:0000259" key="3">
    <source>
        <dbReference type="Pfam" id="PF00561"/>
    </source>
</evidence>
<reference evidence="4" key="1">
    <citation type="submission" date="2021-01" db="EMBL/GenBank/DDBJ databases">
        <authorList>
            <person name="Corre E."/>
            <person name="Pelletier E."/>
            <person name="Niang G."/>
            <person name="Scheremetjew M."/>
            <person name="Finn R."/>
            <person name="Kale V."/>
            <person name="Holt S."/>
            <person name="Cochrane G."/>
            <person name="Meng A."/>
            <person name="Brown T."/>
            <person name="Cohen L."/>
        </authorList>
    </citation>
    <scope>NUCLEOTIDE SEQUENCE</scope>
    <source>
        <strain evidence="4">CCMP1413</strain>
    </source>
</reference>
<dbReference type="Pfam" id="PF00561">
    <property type="entry name" value="Abhydrolase_1"/>
    <property type="match status" value="1"/>
</dbReference>
<evidence type="ECO:0000256" key="1">
    <source>
        <dbReference type="SAM" id="MobiDB-lite"/>
    </source>
</evidence>
<keyword evidence="2" id="KW-0812">Transmembrane</keyword>
<dbReference type="EMBL" id="HBDZ01002458">
    <property type="protein sequence ID" value="CAD8231297.1"/>
    <property type="molecule type" value="Transcribed_RNA"/>
</dbReference>
<feature type="transmembrane region" description="Helical" evidence="2">
    <location>
        <begin position="67"/>
        <end position="98"/>
    </location>
</feature>
<gene>
    <name evidence="4" type="ORF">PCOL08062_LOCUS1954</name>
</gene>
<name>A0A7R9TBZ0_9VIRI</name>
<dbReference type="AlphaFoldDB" id="A0A7R9TBZ0"/>
<evidence type="ECO:0000256" key="2">
    <source>
        <dbReference type="SAM" id="Phobius"/>
    </source>
</evidence>